<protein>
    <submittedName>
        <fullName evidence="1">Uncharacterized protein</fullName>
    </submittedName>
</protein>
<sequence>MDGSKRVIDVPKDIPQPINAKTPEKKVWTEEHLDAWLLEQEQTAQKSLTSFEAQARTDFAHIENDKKTTIDQPTNNRILTLLNRAEHAYKTFTNRIETIRKDRAETKAINTLLVNLHKVEYGDPELAIKMLLEATERVKNSPKFKEEKIFFDFSSMENRYFSRFVENCLNVSDSDPNKTQKIEEAYRQISSLGPEQLLDPSNYKSGVFIEMHGLGRNLLERITKNIPDEQDRLTYLKTHNLDDLLLRETNTPEERSQIVNRCVEKKIGRQLVLYGEQRAIIGHLKKLDANILSDASKQQLFDDLITVSTKNPDANSWAFCVFHTPELFTQNFHTMTPEQKNTLEISLRNIDVSSAEIAHTLVRIKTETGLSLEQLPEGSKAAGFFHLLSNRQPTELWENQFTHFPDLSNRFVSFFNQFSSGNPNTHTNTFVDLVLAIPEKHKKELPPQIAGEALGYLLVNKPNEAEQIEKLRSFAVDWGTVITAVVHSVPENRFKKASMEQKPLFPKEILLEFQKEKDVVFDSIYKKVVDRSIYMLSADLLSDLHEIIGAPNINKLMDSLAQYTLLDKSTDSPSKHPDNKLLRLLELFKNLPEAYHEACEKKMDEIGKEKLLTIAMNELKIPFIEQLVMDPKLDVSAYFAQLDGAGKTKFLEKIVGLSRDFSDAFLKKVLPIIQEGKDSLLSFSNPSFNTLTSLDKLVSLSEEDFTLLIDEIAKMGNGVHTITGLFSHFAQKKDLLRAGLEQNSNVLFAQAIVTKDAALIGSLEPYLKNPDWKQIGSLISNSFNLVDLAQFNPTQQELKDQIPWAKALEQLKKTQQISKREVHCPWRTELIPLVKHATTNELLSMNKTEDGELFTSFVQEFGAFNLPKIFELFIAVKRTPTTEELSEKHKKWISDCLGEKAITKAQNPEALLNGLRKFQKDLQGSILLDRIPEGLETELGQEIFNAIRGSTKWGRQDELGSLIKSWKDTSKNNPDASKVANGYAEKAYEIATVGESLLTDTEQQSQREKLLENKELQITLKRVMDTYRAGIQIKDLSVWWSEKQKNILDKWRMDLEKTRVKQSQATSDVARNSMQKNIDRLQTQIDELLALEAPGDTKEPSIAAFLEVIARVKKEELGSALQESSAFHINQVAIGNWADQMRDVVLNSAAVTPSTVERVGDFLTQYVAEHYLNKEQEKHDQTQHTPFTPELTNSLLTAWQLKGDVKKHPIMQTSEKFHALDKGEVLQRKVSINFVPTKGLMRIFAGDVGDACYTSRYAELAGGRHEHLTSVLMVTNRGKGDERIEGSVLFIESETTEGESVLIVRANNPRENLLGKVDPDSLVEASLLYAKEIAQARGIKKTSVIRDQATAASSNRGAVATYYQTKFAKAPSLTLKNTEETNFNGYDIWNPSSGHPAVEI</sequence>
<reference evidence="1 2" key="1">
    <citation type="journal article" date="2016" name="Nat. Commun.">
        <title>Thousands of microbial genomes shed light on interconnected biogeochemical processes in an aquifer system.</title>
        <authorList>
            <person name="Anantharaman K."/>
            <person name="Brown C.T."/>
            <person name="Hug L.A."/>
            <person name="Sharon I."/>
            <person name="Castelle C.J."/>
            <person name="Probst A.J."/>
            <person name="Thomas B.C."/>
            <person name="Singh A."/>
            <person name="Wilkins M.J."/>
            <person name="Karaoz U."/>
            <person name="Brodie E.L."/>
            <person name="Williams K.H."/>
            <person name="Hubbard S.S."/>
            <person name="Banfield J.F."/>
        </authorList>
    </citation>
    <scope>NUCLEOTIDE SEQUENCE [LARGE SCALE GENOMIC DNA]</scope>
</reference>
<evidence type="ECO:0000313" key="1">
    <source>
        <dbReference type="EMBL" id="OGL98711.1"/>
    </source>
</evidence>
<evidence type="ECO:0000313" key="2">
    <source>
        <dbReference type="Proteomes" id="UP000177331"/>
    </source>
</evidence>
<accession>A0A1F7W7E1</accession>
<gene>
    <name evidence="1" type="ORF">A2318_04525</name>
</gene>
<dbReference type="STRING" id="1802421.A2318_04525"/>
<name>A0A1F7W7E1_9BACT</name>
<comment type="caution">
    <text evidence="1">The sequence shown here is derived from an EMBL/GenBank/DDBJ whole genome shotgun (WGS) entry which is preliminary data.</text>
</comment>
<dbReference type="EMBL" id="MGFD01000019">
    <property type="protein sequence ID" value="OGL98711.1"/>
    <property type="molecule type" value="Genomic_DNA"/>
</dbReference>
<organism evidence="1 2">
    <name type="scientific">Candidatus Uhrbacteria bacterium RIFOXYB2_FULL_45_11</name>
    <dbReference type="NCBI Taxonomy" id="1802421"/>
    <lineage>
        <taxon>Bacteria</taxon>
        <taxon>Candidatus Uhriibacteriota</taxon>
    </lineage>
</organism>
<proteinExistence type="predicted"/>
<dbReference type="Proteomes" id="UP000177331">
    <property type="component" value="Unassembled WGS sequence"/>
</dbReference>